<dbReference type="InterPro" id="IPR001610">
    <property type="entry name" value="PAC"/>
</dbReference>
<dbReference type="InterPro" id="IPR013656">
    <property type="entry name" value="PAS_4"/>
</dbReference>
<dbReference type="GO" id="GO:0016020">
    <property type="term" value="C:membrane"/>
    <property type="evidence" value="ECO:0007669"/>
    <property type="project" value="UniProtKB-SubCell"/>
</dbReference>
<keyword evidence="9" id="KW-0067">ATP-binding</keyword>
<sequence>MISLPDITIVSQIYESSNSLVYRGILNKNQQPLILKLLKEDYPAPAELYRYQQEYEIIRRLNLEETIKAYELRKYHNTQVMLLEDVGGESLKILIEKRPFSLPEFLHLAIKIADALGKVHQKNVIQKDINPSNIVLNSRTGQLKLIDFGLSTLLPQENPSLKSPNILEGTLAYMSPEQTGRMNRSLDYRSDFYSLGVTFYELLTNQLPFESVDALELVHCHIAKQPIPPHEINPEIPLTVSDIVMKLMAKTAEERYQSARGINADLETCLTQYKNGVIQRFTLGCQDTSPQLRIPQKLYGREPQIESLLTAFERTSLGQTELMLISGYSGIGKSALVQELYKLIPQKRGYFIKGKFDQFHRDIPYQALVAALQELVRQLLTEPELQLQQWRERIGRALGANGQIIIDIIPDVELIIGKQKTIPELPSTEAKNRFNLVFQNFIQVFCQQEHLLTKAPVVLFLDDLQWTDTATLQLLQLIMTHANTYYLFLIGAYRDNEVSATHPAMLTLSEMNKQGVIVNHLSLSPLNLNQVNEFIADTLKTECIHTQRLAELVWEKTQGNPFFVKEFLKSLYAEQFLKFDTNAGAWSWDLEKIITRSITDNVVELMTEKIQRLSESAQRILQLAACIGNQFDLRTLSIINENPQKETAHELWNAIQAGLILPVGDDYKLIQTDRESNELEITYKFAHDRIQQAAYSLIPSEDKQAVRWKIGQLLLQNNSPQILQQKIFDIVNQLNFGIEAINVQLERDKLAQLNLIAGKKAKASAAWESASNYLRIGLDYLSADSWSRQYNLTLELYVEAAEVAILSGKFEEMEKLASVVLQQARTLLDTVKIYGVKIQAFTVQNKALEAIETALSVLKLLGIRLPRNPNKLDILVELVRTKLSLVGRRVEDLINLPEMTDSYKLAVMRILSDVFSAAYVAAPKLFPLLALKQVSLSMKYGNTTLSAYAYATYGLILSGEAVGDIETGYQFGQLALRLVDKFNAKELKARTLFIVNYFIKHWKEHLGETLNPLRDAYSIGLETGDLEYAAYAACVYSYHSYVLGKDLATVEREMTMYSHALSQLGQETAFYYNQLNRQVVLNLMGRADDKCRLIGESYDEVKMLPLHLEANAQNICHALYFYKLVLGYLFQDYQQALENAKLVEKCLDSAVGTIPLSHFYNSLVHLAIYSEASKSEQKLILQKVKANQKKLKKWARFAPMTHLHKFYLVEAERYRVLHEKTKVIECYDRAIALAKENGYLNEEALANELAAKFYLAWGKKEVAQAYVLNAYYCYLRWGATAKIRDLEQQYPQILKRFSTANMSRDSRKSLPDTPGNTSGEILDLAALMKASQAIASEIELDKLLTTLMRILLESSGAQTGYLILESQGELRVEASGEANSNRVIVLQSTPVETCLPASIIHYVARTQEGLIESDVAREGRFTQDTYIQTYQPKSILCAPLLNQGQLIGIVYLENNLADGVFTPDRLEVIQLLSTQAAIALTNARLYTQVQSTQNRLDKFLNAIPFGISVHDANGQLVYANPVAQQLLNIQDLPKTEIEQLSKTYQIYRAGTGERYPVEELPLARALLGEETRADDLELHDSERIVPLEATSTPIFDETGSVEYAIAAFQDISDRKQAEKALIENVRLEQEINAQRITQEALRQSEARYLGILEDQTELIARYLPDGTVTFVNEGFCRFFGLTKEQLIGHHYEPVVFEEDREYVARLVNSLSQENPVITVEKRVIVGSQVHWTQWVNRAIFDDSGCIVEFQAVGRDISDRKLAEAELERAKDAAEAANRAKSIFLANMSHELRTPLNAILGFSQLMNQDANLLTEQKENLGIIHRSGEHLLTLINQVLDLSKIEAGRMAKNETNFDLYYLLADVEDMFALEAQDKGLQLRFDCADHVPQYIYTDEVKLRQVLINLISNAIKFTSIGSVSVKVEPRTEEQRGWGETTNKQPITSNQQLTTITFEVKDTGVGIAVDELEKLFKPFLQTASGQRVQQGTGLGLTISRQFVRLMGGDFTVISRGKVFTPGTSLRNVSEAGRSPGVISSPSLLSSLSSPSPSGTLFKFDIPVGIVDASENEHQPHSRRVVALAPNQPQYRILVVDDRDYNRQLLVKLLKPLGFEVQEATNGTEAIEIWDSYSPHLIWMDMQMPVMDGYEATKRIKSTTKGQATAVIALTASVWEEEKAVILSLGCNDFVRKPFRKETIFDIMAKHLGVSYIYQKQEQLSHPSHVAGERLNLTDLLTTMPKTWVVKLHEATLDADSGLVSQLLEEVPKFYVFELETLRNWVKKFQFEKILNLTESCVSKEQL</sequence>
<dbReference type="PANTHER" id="PTHR43642:SF1">
    <property type="entry name" value="HYBRID SIGNAL TRANSDUCTION HISTIDINE KINASE G"/>
    <property type="match status" value="1"/>
</dbReference>
<reference evidence="21" key="1">
    <citation type="submission" date="2021-05" db="EMBL/GenBank/DDBJ databases">
        <authorList>
            <person name="Pietrasiak N."/>
            <person name="Ward R."/>
            <person name="Stajich J.E."/>
            <person name="Kurbessoian T."/>
        </authorList>
    </citation>
    <scope>NUCLEOTIDE SEQUENCE</scope>
    <source>
        <strain evidence="21">CPER-KK1</strain>
    </source>
</reference>
<dbReference type="GO" id="GO:0000155">
    <property type="term" value="F:phosphorelay sensor kinase activity"/>
    <property type="evidence" value="ECO:0007669"/>
    <property type="project" value="InterPro"/>
</dbReference>
<dbReference type="SMART" id="SM00065">
    <property type="entry name" value="GAF"/>
    <property type="match status" value="1"/>
</dbReference>
<evidence type="ECO:0000259" key="20">
    <source>
        <dbReference type="PROSITE" id="PS50113"/>
    </source>
</evidence>
<dbReference type="InterPro" id="IPR011009">
    <property type="entry name" value="Kinase-like_dom_sf"/>
</dbReference>
<keyword evidence="6" id="KW-0808">Transferase</keyword>
<proteinExistence type="inferred from homology"/>
<dbReference type="Pfam" id="PF00512">
    <property type="entry name" value="HisKA"/>
    <property type="match status" value="1"/>
</dbReference>
<dbReference type="EMBL" id="JAHHIF010000032">
    <property type="protein sequence ID" value="MBW4546942.1"/>
    <property type="molecule type" value="Genomic_DNA"/>
</dbReference>
<accession>A0A951UBG8</accession>
<keyword evidence="7" id="KW-0547">Nucleotide-binding</keyword>
<dbReference type="InterPro" id="IPR003594">
    <property type="entry name" value="HATPase_dom"/>
</dbReference>
<dbReference type="InterPro" id="IPR005467">
    <property type="entry name" value="His_kinase_dom"/>
</dbReference>
<evidence type="ECO:0000256" key="3">
    <source>
        <dbReference type="ARBA" id="ARBA00006402"/>
    </source>
</evidence>
<dbReference type="InterPro" id="IPR003661">
    <property type="entry name" value="HisK_dim/P_dom"/>
</dbReference>
<evidence type="ECO:0000256" key="5">
    <source>
        <dbReference type="ARBA" id="ARBA00022553"/>
    </source>
</evidence>
<dbReference type="InterPro" id="IPR000700">
    <property type="entry name" value="PAS-assoc_C"/>
</dbReference>
<dbReference type="CDD" id="cd14014">
    <property type="entry name" value="STKc_PknB_like"/>
    <property type="match status" value="1"/>
</dbReference>
<keyword evidence="8" id="KW-0418">Kinase</keyword>
<dbReference type="FunFam" id="1.10.287.130:FF:000038">
    <property type="entry name" value="Sensory transduction histidine kinase"/>
    <property type="match status" value="1"/>
</dbReference>
<dbReference type="InterPro" id="IPR000719">
    <property type="entry name" value="Prot_kinase_dom"/>
</dbReference>
<dbReference type="SUPFAM" id="SSF52540">
    <property type="entry name" value="P-loop containing nucleoside triphosphate hydrolases"/>
    <property type="match status" value="1"/>
</dbReference>
<evidence type="ECO:0000256" key="1">
    <source>
        <dbReference type="ARBA" id="ARBA00000085"/>
    </source>
</evidence>
<dbReference type="InterPro" id="IPR041664">
    <property type="entry name" value="AAA_16"/>
</dbReference>
<comment type="catalytic activity">
    <reaction evidence="1">
        <text>ATP + protein L-histidine = ADP + protein N-phospho-L-histidine.</text>
        <dbReference type="EC" id="2.7.13.3"/>
    </reaction>
</comment>
<dbReference type="SMART" id="SM00086">
    <property type="entry name" value="PAC"/>
    <property type="match status" value="2"/>
</dbReference>
<dbReference type="InterPro" id="IPR029016">
    <property type="entry name" value="GAF-like_dom_sf"/>
</dbReference>
<evidence type="ECO:0000256" key="6">
    <source>
        <dbReference type="ARBA" id="ARBA00022679"/>
    </source>
</evidence>
<dbReference type="SUPFAM" id="SSF52172">
    <property type="entry name" value="CheY-like"/>
    <property type="match status" value="1"/>
</dbReference>
<dbReference type="PANTHER" id="PTHR43642">
    <property type="entry name" value="HYBRID SIGNAL TRANSDUCTION HISTIDINE KINASE G"/>
    <property type="match status" value="1"/>
</dbReference>
<dbReference type="Pfam" id="PF13191">
    <property type="entry name" value="AAA_16"/>
    <property type="match status" value="1"/>
</dbReference>
<dbReference type="SUPFAM" id="SSF47384">
    <property type="entry name" value="Homodimeric domain of signal transducing histidine kinase"/>
    <property type="match status" value="1"/>
</dbReference>
<dbReference type="InterPro" id="IPR011006">
    <property type="entry name" value="CheY-like_superfamily"/>
</dbReference>
<evidence type="ECO:0000256" key="11">
    <source>
        <dbReference type="ARBA" id="ARBA00023136"/>
    </source>
</evidence>
<dbReference type="InterPro" id="IPR004358">
    <property type="entry name" value="Sig_transdc_His_kin-like_C"/>
</dbReference>
<evidence type="ECO:0000259" key="16">
    <source>
        <dbReference type="PROSITE" id="PS50011"/>
    </source>
</evidence>
<dbReference type="SUPFAM" id="SSF55781">
    <property type="entry name" value="GAF domain-like"/>
    <property type="match status" value="1"/>
</dbReference>
<gene>
    <name evidence="21" type="ORF">KME25_21235</name>
</gene>
<comment type="caution">
    <text evidence="21">The sequence shown here is derived from an EMBL/GenBank/DDBJ whole genome shotgun (WGS) entry which is preliminary data.</text>
</comment>
<feature type="domain" description="Response regulatory" evidence="18">
    <location>
        <begin position="2084"/>
        <end position="2200"/>
    </location>
</feature>
<reference evidence="21" key="2">
    <citation type="journal article" date="2022" name="Microbiol. Resour. Announc.">
        <title>Metagenome Sequencing to Explore Phylogenomics of Terrestrial Cyanobacteria.</title>
        <authorList>
            <person name="Ward R.D."/>
            <person name="Stajich J.E."/>
            <person name="Johansen J.R."/>
            <person name="Huntemann M."/>
            <person name="Clum A."/>
            <person name="Foster B."/>
            <person name="Foster B."/>
            <person name="Roux S."/>
            <person name="Palaniappan K."/>
            <person name="Varghese N."/>
            <person name="Mukherjee S."/>
            <person name="Reddy T.B.K."/>
            <person name="Daum C."/>
            <person name="Copeland A."/>
            <person name="Chen I.A."/>
            <person name="Ivanova N.N."/>
            <person name="Kyrpides N.C."/>
            <person name="Shapiro N."/>
            <person name="Eloe-Fadrosh E.A."/>
            <person name="Pietrasiak N."/>
        </authorList>
    </citation>
    <scope>NUCLEOTIDE SEQUENCE</scope>
    <source>
        <strain evidence="21">CPER-KK1</strain>
    </source>
</reference>
<dbReference type="NCBIfam" id="TIGR00229">
    <property type="entry name" value="sensory_box"/>
    <property type="match status" value="1"/>
</dbReference>
<evidence type="ECO:0000256" key="9">
    <source>
        <dbReference type="ARBA" id="ARBA00022840"/>
    </source>
</evidence>
<dbReference type="CDD" id="cd17546">
    <property type="entry name" value="REC_hyHK_CKI1_RcsC-like"/>
    <property type="match status" value="1"/>
</dbReference>
<dbReference type="PROSITE" id="PS50112">
    <property type="entry name" value="PAS"/>
    <property type="match status" value="1"/>
</dbReference>
<dbReference type="SMART" id="SM00388">
    <property type="entry name" value="HisKA"/>
    <property type="match status" value="1"/>
</dbReference>
<dbReference type="CDD" id="cd00082">
    <property type="entry name" value="HisKA"/>
    <property type="match status" value="1"/>
</dbReference>
<feature type="domain" description="Histidine kinase" evidence="17">
    <location>
        <begin position="1786"/>
        <end position="2019"/>
    </location>
</feature>
<dbReference type="InterPro" id="IPR001789">
    <property type="entry name" value="Sig_transdc_resp-reg_receiver"/>
</dbReference>
<evidence type="ECO:0000256" key="2">
    <source>
        <dbReference type="ARBA" id="ARBA00004370"/>
    </source>
</evidence>
<dbReference type="InterPro" id="IPR035965">
    <property type="entry name" value="PAS-like_dom_sf"/>
</dbReference>
<keyword evidence="5 14" id="KW-0597">Phosphoprotein</keyword>
<organism evidence="21 22">
    <name type="scientific">Symplocastrum torsivum CPER-KK1</name>
    <dbReference type="NCBI Taxonomy" id="450513"/>
    <lineage>
        <taxon>Bacteria</taxon>
        <taxon>Bacillati</taxon>
        <taxon>Cyanobacteriota</taxon>
        <taxon>Cyanophyceae</taxon>
        <taxon>Oscillatoriophycideae</taxon>
        <taxon>Oscillatoriales</taxon>
        <taxon>Microcoleaceae</taxon>
        <taxon>Symplocastrum</taxon>
    </lineage>
</organism>
<feature type="compositionally biased region" description="Low complexity" evidence="15">
    <location>
        <begin position="2032"/>
        <end position="2044"/>
    </location>
</feature>
<evidence type="ECO:0000256" key="13">
    <source>
        <dbReference type="ARBA" id="ARBA00074306"/>
    </source>
</evidence>
<dbReference type="Proteomes" id="UP000753908">
    <property type="component" value="Unassembled WGS sequence"/>
</dbReference>
<dbReference type="InterPro" id="IPR003018">
    <property type="entry name" value="GAF"/>
</dbReference>
<dbReference type="Gene3D" id="1.10.287.130">
    <property type="match status" value="1"/>
</dbReference>
<evidence type="ECO:0000259" key="18">
    <source>
        <dbReference type="PROSITE" id="PS50110"/>
    </source>
</evidence>
<evidence type="ECO:0000256" key="8">
    <source>
        <dbReference type="ARBA" id="ARBA00022777"/>
    </source>
</evidence>
<dbReference type="PRINTS" id="PR00344">
    <property type="entry name" value="BCTRLSENSOR"/>
</dbReference>
<evidence type="ECO:0000256" key="7">
    <source>
        <dbReference type="ARBA" id="ARBA00022741"/>
    </source>
</evidence>
<evidence type="ECO:0000256" key="12">
    <source>
        <dbReference type="ARBA" id="ARBA00023306"/>
    </source>
</evidence>
<dbReference type="InterPro" id="IPR036097">
    <property type="entry name" value="HisK_dim/P_sf"/>
</dbReference>
<feature type="modified residue" description="4-aspartylphosphate" evidence="14">
    <location>
        <position position="2133"/>
    </location>
</feature>
<dbReference type="SUPFAM" id="SSF56112">
    <property type="entry name" value="Protein kinase-like (PK-like)"/>
    <property type="match status" value="1"/>
</dbReference>
<dbReference type="Gene3D" id="3.30.450.20">
    <property type="entry name" value="PAS domain"/>
    <property type="match status" value="2"/>
</dbReference>
<dbReference type="PROSITE" id="PS50011">
    <property type="entry name" value="PROTEIN_KINASE_DOM"/>
    <property type="match status" value="1"/>
</dbReference>
<evidence type="ECO:0000259" key="17">
    <source>
        <dbReference type="PROSITE" id="PS50109"/>
    </source>
</evidence>
<evidence type="ECO:0000256" key="10">
    <source>
        <dbReference type="ARBA" id="ARBA00023012"/>
    </source>
</evidence>
<dbReference type="Gene3D" id="3.40.50.2300">
    <property type="match status" value="1"/>
</dbReference>
<dbReference type="SMART" id="SM00091">
    <property type="entry name" value="PAS"/>
    <property type="match status" value="2"/>
</dbReference>
<evidence type="ECO:0000256" key="15">
    <source>
        <dbReference type="SAM" id="MobiDB-lite"/>
    </source>
</evidence>
<dbReference type="InterPro" id="IPR000014">
    <property type="entry name" value="PAS"/>
</dbReference>
<keyword evidence="11" id="KW-0472">Membrane</keyword>
<keyword evidence="12" id="KW-0131">Cell cycle</keyword>
<dbReference type="Pfam" id="PF00069">
    <property type="entry name" value="Pkinase"/>
    <property type="match status" value="1"/>
</dbReference>
<dbReference type="InterPro" id="IPR053159">
    <property type="entry name" value="Hybrid_Histidine_Kinase"/>
</dbReference>
<dbReference type="InterPro" id="IPR027417">
    <property type="entry name" value="P-loop_NTPase"/>
</dbReference>
<dbReference type="SUPFAM" id="SSF55785">
    <property type="entry name" value="PYP-like sensor domain (PAS domain)"/>
    <property type="match status" value="2"/>
</dbReference>
<dbReference type="EC" id="2.7.13.3" evidence="4"/>
<dbReference type="PROSITE" id="PS50110">
    <property type="entry name" value="RESPONSE_REGULATORY"/>
    <property type="match status" value="1"/>
</dbReference>
<dbReference type="Gene3D" id="3.30.565.10">
    <property type="entry name" value="Histidine kinase-like ATPase, C-terminal domain"/>
    <property type="match status" value="1"/>
</dbReference>
<feature type="region of interest" description="Disordered" evidence="15">
    <location>
        <begin position="2022"/>
        <end position="2044"/>
    </location>
</feature>
<name>A0A951UBG8_9CYAN</name>
<dbReference type="PROSITE" id="PS50113">
    <property type="entry name" value="PAC"/>
    <property type="match status" value="2"/>
</dbReference>
<evidence type="ECO:0000256" key="14">
    <source>
        <dbReference type="PROSITE-ProRule" id="PRU00169"/>
    </source>
</evidence>
<evidence type="ECO:0000313" key="21">
    <source>
        <dbReference type="EMBL" id="MBW4546942.1"/>
    </source>
</evidence>
<dbReference type="Pfam" id="PF02518">
    <property type="entry name" value="HATPase_c"/>
    <property type="match status" value="1"/>
</dbReference>
<feature type="domain" description="Protein kinase" evidence="16">
    <location>
        <begin position="7"/>
        <end position="270"/>
    </location>
</feature>
<protein>
    <recommendedName>
        <fullName evidence="13">Circadian input-output histidine kinase CikA</fullName>
        <ecNumber evidence="4">2.7.13.3</ecNumber>
    </recommendedName>
</protein>
<comment type="similarity">
    <text evidence="3">In the N-terminal section; belongs to the phytochrome family.</text>
</comment>
<dbReference type="InterPro" id="IPR036890">
    <property type="entry name" value="HATPase_C_sf"/>
</dbReference>
<keyword evidence="10" id="KW-0902">Two-component regulatory system</keyword>
<dbReference type="SMART" id="SM00448">
    <property type="entry name" value="REC"/>
    <property type="match status" value="1"/>
</dbReference>
<dbReference type="Gene3D" id="1.10.510.10">
    <property type="entry name" value="Transferase(Phosphotransferase) domain 1"/>
    <property type="match status" value="1"/>
</dbReference>
<evidence type="ECO:0000259" key="19">
    <source>
        <dbReference type="PROSITE" id="PS50112"/>
    </source>
</evidence>
<dbReference type="Pfam" id="PF00072">
    <property type="entry name" value="Response_reg"/>
    <property type="match status" value="1"/>
</dbReference>
<comment type="subcellular location">
    <subcellularLocation>
        <location evidence="2">Membrane</location>
    </subcellularLocation>
</comment>
<feature type="domain" description="PAC" evidence="20">
    <location>
        <begin position="1567"/>
        <end position="1623"/>
    </location>
</feature>
<evidence type="ECO:0000256" key="4">
    <source>
        <dbReference type="ARBA" id="ARBA00012438"/>
    </source>
</evidence>
<dbReference type="Pfam" id="PF08448">
    <property type="entry name" value="PAS_4"/>
    <property type="match status" value="2"/>
</dbReference>
<dbReference type="FunFam" id="3.30.565.10:FF:000010">
    <property type="entry name" value="Sensor histidine kinase RcsC"/>
    <property type="match status" value="1"/>
</dbReference>
<dbReference type="Gene3D" id="3.40.50.300">
    <property type="entry name" value="P-loop containing nucleotide triphosphate hydrolases"/>
    <property type="match status" value="1"/>
</dbReference>
<dbReference type="SMART" id="SM00387">
    <property type="entry name" value="HATPase_c"/>
    <property type="match status" value="1"/>
</dbReference>
<dbReference type="PROSITE" id="PS50109">
    <property type="entry name" value="HIS_KIN"/>
    <property type="match status" value="1"/>
</dbReference>
<dbReference type="CDD" id="cd00130">
    <property type="entry name" value="PAS"/>
    <property type="match status" value="2"/>
</dbReference>
<dbReference type="Pfam" id="PF01590">
    <property type="entry name" value="GAF"/>
    <property type="match status" value="1"/>
</dbReference>
<feature type="domain" description="PAS" evidence="19">
    <location>
        <begin position="1644"/>
        <end position="1714"/>
    </location>
</feature>
<dbReference type="Gene3D" id="3.30.450.40">
    <property type="match status" value="1"/>
</dbReference>
<evidence type="ECO:0000313" key="22">
    <source>
        <dbReference type="Proteomes" id="UP000753908"/>
    </source>
</evidence>
<dbReference type="GO" id="GO:0005524">
    <property type="term" value="F:ATP binding"/>
    <property type="evidence" value="ECO:0007669"/>
    <property type="project" value="UniProtKB-KW"/>
</dbReference>
<dbReference type="CDD" id="cd16922">
    <property type="entry name" value="HATPase_EvgS-ArcB-TorS-like"/>
    <property type="match status" value="1"/>
</dbReference>
<dbReference type="SUPFAM" id="SSF55874">
    <property type="entry name" value="ATPase domain of HSP90 chaperone/DNA topoisomerase II/histidine kinase"/>
    <property type="match status" value="1"/>
</dbReference>
<feature type="domain" description="PAC" evidence="20">
    <location>
        <begin position="1710"/>
        <end position="1768"/>
    </location>
</feature>